<dbReference type="NCBIfam" id="TIGR00791">
    <property type="entry name" value="gntP"/>
    <property type="match status" value="1"/>
</dbReference>
<feature type="transmembrane region" description="Helical" evidence="1">
    <location>
        <begin position="397"/>
        <end position="419"/>
    </location>
</feature>
<evidence type="ECO:0000313" key="2">
    <source>
        <dbReference type="EMBL" id="SQJ11130.1"/>
    </source>
</evidence>
<feature type="transmembrane region" description="Helical" evidence="1">
    <location>
        <begin position="285"/>
        <end position="304"/>
    </location>
</feature>
<reference evidence="2 3" key="1">
    <citation type="submission" date="2018-06" db="EMBL/GenBank/DDBJ databases">
        <authorList>
            <consortium name="Pathogen Informatics"/>
            <person name="Doyle S."/>
        </authorList>
    </citation>
    <scope>NUCLEOTIDE SEQUENCE [LARGE SCALE GENOMIC DNA]</scope>
    <source>
        <strain evidence="2 3">NCTC12112</strain>
    </source>
</reference>
<proteinExistence type="predicted"/>
<feature type="transmembrane region" description="Helical" evidence="1">
    <location>
        <begin position="60"/>
        <end position="82"/>
    </location>
</feature>
<dbReference type="RefSeq" id="WP_005980814.1">
    <property type="nucleotide sequence ID" value="NZ_BAABXY010000001.1"/>
</dbReference>
<dbReference type="PANTHER" id="PTHR30354">
    <property type="entry name" value="GNT FAMILY GLUCONATE TRANSPORTER"/>
    <property type="match status" value="1"/>
</dbReference>
<feature type="transmembrane region" description="Helical" evidence="1">
    <location>
        <begin position="325"/>
        <end position="341"/>
    </location>
</feature>
<dbReference type="PANTHER" id="PTHR30354:SF11">
    <property type="entry name" value="PERMEASE"/>
    <property type="match status" value="1"/>
</dbReference>
<protein>
    <submittedName>
        <fullName evidence="2">Gnt-I system</fullName>
    </submittedName>
</protein>
<keyword evidence="1" id="KW-1133">Transmembrane helix</keyword>
<gene>
    <name evidence="2" type="primary">gntT</name>
    <name evidence="2" type="ORF">NCTC12112_02591</name>
</gene>
<dbReference type="InterPro" id="IPR003474">
    <property type="entry name" value="Glcn_transporter"/>
</dbReference>
<dbReference type="AlphaFoldDB" id="A0AAX2JG38"/>
<name>A0AAX2JG38_9FUSO</name>
<evidence type="ECO:0000256" key="1">
    <source>
        <dbReference type="SAM" id="Phobius"/>
    </source>
</evidence>
<dbReference type="GO" id="GO:0005886">
    <property type="term" value="C:plasma membrane"/>
    <property type="evidence" value="ECO:0007669"/>
    <property type="project" value="TreeGrafter"/>
</dbReference>
<organism evidence="2 3">
    <name type="scientific">Fusobacterium ulcerans</name>
    <dbReference type="NCBI Taxonomy" id="861"/>
    <lineage>
        <taxon>Bacteria</taxon>
        <taxon>Fusobacteriati</taxon>
        <taxon>Fusobacteriota</taxon>
        <taxon>Fusobacteriia</taxon>
        <taxon>Fusobacteriales</taxon>
        <taxon>Fusobacteriaceae</taxon>
        <taxon>Fusobacterium</taxon>
    </lineage>
</organism>
<dbReference type="Proteomes" id="UP000249008">
    <property type="component" value="Chromosome 1"/>
</dbReference>
<accession>A0AAX2JG38</accession>
<keyword evidence="1" id="KW-0812">Transmembrane</keyword>
<dbReference type="GO" id="GO:0015128">
    <property type="term" value="F:gluconate transmembrane transporter activity"/>
    <property type="evidence" value="ECO:0007669"/>
    <property type="project" value="InterPro"/>
</dbReference>
<feature type="transmembrane region" description="Helical" evidence="1">
    <location>
        <begin position="353"/>
        <end position="376"/>
    </location>
</feature>
<dbReference type="KEGG" id="ful:C4N20_03540"/>
<dbReference type="GeneID" id="78453869"/>
<sequence length="465" mass="48441">MGAVSSTQMLVGLAIGIGILIALSLKTKIHTFIALIIATIVTGLIGGMEVTVVMKSITTGFGNTLGSTGIIIGLGVMMGIILEKSGAAEQMAFTVIKLIGKNKEEWALGLTGYIVSIPVFSDSALVILTPIAKALSKLSGKSVVGLGLALATGLQLTHVFVPPTPGPLTVAGILGIDVGVMIMAGILCTIPVYIVSMLYCKWLGTKIYQVPSDDPACGENEFTRMDFKKEYLKSIENIEELHKARNLPSVGLSFAPVIVPLILIFINTITKFIGLKGSYMTAVELFGSPITALIIGTLISIYGLGAKMTKKEVHDAMNEAIQSTGMIMLITGAGGALGFVVRESGIGNALGNAVIYIGIPGLLIPFIIAALMRIALGSATVALTTAATLTAPLLSQLGISPVLAAMSTCAGGVAFSYFNDSGFWVFNGLYGLEDIKDQFWAKTMISFVGSGAALAVVLIASIFIK</sequence>
<dbReference type="Pfam" id="PF02447">
    <property type="entry name" value="GntP_permease"/>
    <property type="match status" value="1"/>
</dbReference>
<feature type="transmembrane region" description="Helical" evidence="1">
    <location>
        <begin position="143"/>
        <end position="161"/>
    </location>
</feature>
<feature type="transmembrane region" description="Helical" evidence="1">
    <location>
        <begin position="439"/>
        <end position="464"/>
    </location>
</feature>
<evidence type="ECO:0000313" key="3">
    <source>
        <dbReference type="Proteomes" id="UP000249008"/>
    </source>
</evidence>
<dbReference type="PIRSF" id="PIRSF002746">
    <property type="entry name" value="Gluconate_transporter"/>
    <property type="match status" value="1"/>
</dbReference>
<keyword evidence="1" id="KW-0472">Membrane</keyword>
<feature type="transmembrane region" description="Helical" evidence="1">
    <location>
        <begin position="32"/>
        <end position="54"/>
    </location>
</feature>
<feature type="transmembrane region" description="Helical" evidence="1">
    <location>
        <begin position="6"/>
        <end position="25"/>
    </location>
</feature>
<feature type="transmembrane region" description="Helical" evidence="1">
    <location>
        <begin position="173"/>
        <end position="199"/>
    </location>
</feature>
<feature type="transmembrane region" description="Helical" evidence="1">
    <location>
        <begin position="250"/>
        <end position="273"/>
    </location>
</feature>
<dbReference type="EMBL" id="LS483487">
    <property type="protein sequence ID" value="SQJ11130.1"/>
    <property type="molecule type" value="Genomic_DNA"/>
</dbReference>